<gene>
    <name evidence="7" type="ORF">Amac_025330</name>
</gene>
<feature type="domain" description="D-isomer specific 2-hydroxyacid dehydrogenase NAD-binding" evidence="6">
    <location>
        <begin position="116"/>
        <end position="291"/>
    </location>
</feature>
<dbReference type="OrthoDB" id="9793626at2"/>
<dbReference type="InterPro" id="IPR006140">
    <property type="entry name" value="D-isomer_DH_NAD-bd"/>
</dbReference>
<comment type="similarity">
    <text evidence="1 4">Belongs to the D-isomer specific 2-hydroxyacid dehydrogenase family.</text>
</comment>
<evidence type="ECO:0000256" key="2">
    <source>
        <dbReference type="ARBA" id="ARBA00023002"/>
    </source>
</evidence>
<protein>
    <submittedName>
        <fullName evidence="7">Dehydrogenase</fullName>
    </submittedName>
</protein>
<keyword evidence="8" id="KW-1185">Reference proteome</keyword>
<evidence type="ECO:0000256" key="1">
    <source>
        <dbReference type="ARBA" id="ARBA00005854"/>
    </source>
</evidence>
<evidence type="ECO:0000259" key="5">
    <source>
        <dbReference type="Pfam" id="PF00389"/>
    </source>
</evidence>
<keyword evidence="2 4" id="KW-0560">Oxidoreductase</keyword>
<reference evidence="7 8" key="1">
    <citation type="submission" date="2019-10" db="EMBL/GenBank/DDBJ databases">
        <title>Whole genome shotgun sequence of Acrocarpospora macrocephala NBRC 16266.</title>
        <authorList>
            <person name="Ichikawa N."/>
            <person name="Kimura A."/>
            <person name="Kitahashi Y."/>
            <person name="Komaki H."/>
            <person name="Oguchi A."/>
        </authorList>
    </citation>
    <scope>NUCLEOTIDE SEQUENCE [LARGE SCALE GENOMIC DNA]</scope>
    <source>
        <strain evidence="7 8">NBRC 16266</strain>
    </source>
</reference>
<dbReference type="GO" id="GO:0051287">
    <property type="term" value="F:NAD binding"/>
    <property type="evidence" value="ECO:0007669"/>
    <property type="project" value="InterPro"/>
</dbReference>
<dbReference type="AlphaFoldDB" id="A0A5M3WIH1"/>
<dbReference type="GO" id="GO:0016616">
    <property type="term" value="F:oxidoreductase activity, acting on the CH-OH group of donors, NAD or NADP as acceptor"/>
    <property type="evidence" value="ECO:0007669"/>
    <property type="project" value="InterPro"/>
</dbReference>
<dbReference type="SUPFAM" id="SSF51735">
    <property type="entry name" value="NAD(P)-binding Rossmann-fold domains"/>
    <property type="match status" value="1"/>
</dbReference>
<dbReference type="InterPro" id="IPR036291">
    <property type="entry name" value="NAD(P)-bd_dom_sf"/>
</dbReference>
<accession>A0A5M3WIH1</accession>
<dbReference type="Pfam" id="PF00389">
    <property type="entry name" value="2-Hacid_dh"/>
    <property type="match status" value="1"/>
</dbReference>
<organism evidence="7 8">
    <name type="scientific">Acrocarpospora macrocephala</name>
    <dbReference type="NCBI Taxonomy" id="150177"/>
    <lineage>
        <taxon>Bacteria</taxon>
        <taxon>Bacillati</taxon>
        <taxon>Actinomycetota</taxon>
        <taxon>Actinomycetes</taxon>
        <taxon>Streptosporangiales</taxon>
        <taxon>Streptosporangiaceae</taxon>
        <taxon>Acrocarpospora</taxon>
    </lineage>
</organism>
<dbReference type="EMBL" id="BLAE01000012">
    <property type="protein sequence ID" value="GES08937.1"/>
    <property type="molecule type" value="Genomic_DNA"/>
</dbReference>
<dbReference type="InterPro" id="IPR029753">
    <property type="entry name" value="D-isomer_DH_CS"/>
</dbReference>
<keyword evidence="3" id="KW-0520">NAD</keyword>
<sequence length="346" mass="36366">MPFRIGLTRDFLDSDGNVGWGDIGLAALDEADGVAWDFIDVTSGDIPPEAVRGYDALIVLTPRVTEDTLKGADRLALVARFGVGYDNVDVEACTRHGVVVTITPDGVRVPVAVSALTLLLAAAHRLREKDALVRTGRWADKLAYMGTGLTGRVLGLVGWGNIGREVSRVCAPLGLRQLAADPFADRDAAEAAGVTLVELDTLLAEADFVVVTCALTPQTHHLLNASRLAAMKPSAFLVNVARGPIVDQAALTEALTARRIAGAALDVFEVEPPDPADPLLALDNVLLAPHAVAWTDELALGNGCGAIQAALDVAAGRAPAHPVNPAALDHPRFLSSPRFLSRKASR</sequence>
<dbReference type="Gene3D" id="3.40.50.720">
    <property type="entry name" value="NAD(P)-binding Rossmann-like Domain"/>
    <property type="match status" value="2"/>
</dbReference>
<proteinExistence type="inferred from homology"/>
<dbReference type="Proteomes" id="UP000331127">
    <property type="component" value="Unassembled WGS sequence"/>
</dbReference>
<name>A0A5M3WIH1_9ACTN</name>
<dbReference type="FunFam" id="3.40.50.720:FF:000203">
    <property type="entry name" value="D-3-phosphoglycerate dehydrogenase (SerA)"/>
    <property type="match status" value="1"/>
</dbReference>
<evidence type="ECO:0000313" key="7">
    <source>
        <dbReference type="EMBL" id="GES08937.1"/>
    </source>
</evidence>
<feature type="domain" description="D-isomer specific 2-hydroxyacid dehydrogenase catalytic" evidence="5">
    <location>
        <begin position="37"/>
        <end position="324"/>
    </location>
</feature>
<dbReference type="PANTHER" id="PTHR42789">
    <property type="entry name" value="D-ISOMER SPECIFIC 2-HYDROXYACID DEHYDROGENASE FAMILY PROTEIN (AFU_ORTHOLOGUE AFUA_6G10090)"/>
    <property type="match status" value="1"/>
</dbReference>
<dbReference type="InterPro" id="IPR050857">
    <property type="entry name" value="D-2-hydroxyacid_DH"/>
</dbReference>
<dbReference type="Pfam" id="PF02826">
    <property type="entry name" value="2-Hacid_dh_C"/>
    <property type="match status" value="1"/>
</dbReference>
<evidence type="ECO:0000259" key="6">
    <source>
        <dbReference type="Pfam" id="PF02826"/>
    </source>
</evidence>
<evidence type="ECO:0000256" key="4">
    <source>
        <dbReference type="RuleBase" id="RU003719"/>
    </source>
</evidence>
<comment type="caution">
    <text evidence="7">The sequence shown here is derived from an EMBL/GenBank/DDBJ whole genome shotgun (WGS) entry which is preliminary data.</text>
</comment>
<dbReference type="RefSeq" id="WP_155354506.1">
    <property type="nucleotide sequence ID" value="NZ_BAAAHL010000060.1"/>
</dbReference>
<dbReference type="PROSITE" id="PS00671">
    <property type="entry name" value="D_2_HYDROXYACID_DH_3"/>
    <property type="match status" value="1"/>
</dbReference>
<evidence type="ECO:0000313" key="8">
    <source>
        <dbReference type="Proteomes" id="UP000331127"/>
    </source>
</evidence>
<dbReference type="PANTHER" id="PTHR42789:SF1">
    <property type="entry name" value="D-ISOMER SPECIFIC 2-HYDROXYACID DEHYDROGENASE FAMILY PROTEIN (AFU_ORTHOLOGUE AFUA_6G10090)"/>
    <property type="match status" value="1"/>
</dbReference>
<dbReference type="InterPro" id="IPR006139">
    <property type="entry name" value="D-isomer_2_OHA_DH_cat_dom"/>
</dbReference>
<evidence type="ECO:0000256" key="3">
    <source>
        <dbReference type="ARBA" id="ARBA00023027"/>
    </source>
</evidence>
<dbReference type="SUPFAM" id="SSF52283">
    <property type="entry name" value="Formate/glycerate dehydrogenase catalytic domain-like"/>
    <property type="match status" value="1"/>
</dbReference>